<dbReference type="CDD" id="cd00067">
    <property type="entry name" value="GAL4"/>
    <property type="match status" value="1"/>
</dbReference>
<dbReference type="PROSITE" id="PS00463">
    <property type="entry name" value="ZN2_CY6_FUNGAL_1"/>
    <property type="match status" value="1"/>
</dbReference>
<feature type="compositionally biased region" description="Polar residues" evidence="4">
    <location>
        <begin position="108"/>
        <end position="119"/>
    </location>
</feature>
<evidence type="ECO:0000313" key="6">
    <source>
        <dbReference type="EMBL" id="KAL1406258.1"/>
    </source>
</evidence>
<sequence length="673" mass="73968">MSPAQSSPTAPRPTKRKKPLSCGECRRLKLKCELKFPCGHCVKRGLGSICPDGKLVNGSRRTKILASTQDLHDRIAALEEALKKASSASHPLLEDALYANREEVEKTNGANGNGNDQHTPGSSSSGRKHSRSPSPVSRGGPLTSTALFPPPPASAYTTRVNPNPLDFIDLGPPCCKRVPADASYIARNFLPTREIGHSLAETYFSTFGWYTQIVLRSRWDTDLVPHVYSDMTTMIKPQKLALVLLVYALGALMESTKAPHSDMAKELFSGARGALAVDTTHSVTYVQCIYLYFTYLMNDKEDATANSEDCWPLLRMGLAIAEAIGLHRDAGNWNLDEERALERRVVFWEVLTCDMQQSISLSRAVGIPESAIDCKLPDTPDIQFNRKCFELNKIIRRINVSLTDALPATYSQVSSIDAALDAFQRTLPTQFLPTGAPSLLDMSDPSRQKAAFQRYQLLLLINEAKLALHRVWFMSILEEVSTDPLTTPLSNSYLACLEACREIVSLVRNILSLKGEVVQRQWSYYSHLFSACVCLAASAIRAPSSSLAKAVLSELEAGILLFQMSNRNEVPTLQRLRDKAAQAIAGAAKAVATEELDLLGARTYMQSASSRQSSSQIQPPLPLAWGILSSTDGTIPATADTFNPLPVNTDGVVEWPNFEMEQFLNDFGPTAWE</sequence>
<dbReference type="SMART" id="SM00906">
    <property type="entry name" value="Fungal_trans"/>
    <property type="match status" value="1"/>
</dbReference>
<dbReference type="InterPro" id="IPR001138">
    <property type="entry name" value="Zn2Cys6_DnaBD"/>
</dbReference>
<proteinExistence type="predicted"/>
<protein>
    <recommendedName>
        <fullName evidence="5">Zn(2)-C6 fungal-type domain-containing protein</fullName>
    </recommendedName>
</protein>
<gene>
    <name evidence="6" type="ORF">Q8F55_007953</name>
</gene>
<evidence type="ECO:0000256" key="4">
    <source>
        <dbReference type="SAM" id="MobiDB-lite"/>
    </source>
</evidence>
<keyword evidence="2" id="KW-0479">Metal-binding</keyword>
<comment type="subcellular location">
    <subcellularLocation>
        <location evidence="1">Nucleus</location>
    </subcellularLocation>
</comment>
<dbReference type="CDD" id="cd12148">
    <property type="entry name" value="fungal_TF_MHR"/>
    <property type="match status" value="1"/>
</dbReference>
<feature type="compositionally biased region" description="Low complexity" evidence="4">
    <location>
        <begin position="132"/>
        <end position="141"/>
    </location>
</feature>
<organism evidence="6 7">
    <name type="scientific">Vanrija albida</name>
    <dbReference type="NCBI Taxonomy" id="181172"/>
    <lineage>
        <taxon>Eukaryota</taxon>
        <taxon>Fungi</taxon>
        <taxon>Dikarya</taxon>
        <taxon>Basidiomycota</taxon>
        <taxon>Agaricomycotina</taxon>
        <taxon>Tremellomycetes</taxon>
        <taxon>Trichosporonales</taxon>
        <taxon>Trichosporonaceae</taxon>
        <taxon>Vanrija</taxon>
    </lineage>
</organism>
<dbReference type="InterPro" id="IPR036864">
    <property type="entry name" value="Zn2-C6_fun-type_DNA-bd_sf"/>
</dbReference>
<dbReference type="SMART" id="SM00066">
    <property type="entry name" value="GAL4"/>
    <property type="match status" value="1"/>
</dbReference>
<feature type="region of interest" description="Disordered" evidence="4">
    <location>
        <begin position="106"/>
        <end position="155"/>
    </location>
</feature>
<dbReference type="Pfam" id="PF04082">
    <property type="entry name" value="Fungal_trans"/>
    <property type="match status" value="1"/>
</dbReference>
<dbReference type="InterPro" id="IPR007219">
    <property type="entry name" value="XnlR_reg_dom"/>
</dbReference>
<keyword evidence="7" id="KW-1185">Reference proteome</keyword>
<accession>A0ABR3PV02</accession>
<dbReference type="RefSeq" id="XP_069206202.1">
    <property type="nucleotide sequence ID" value="XM_069356361.1"/>
</dbReference>
<dbReference type="PROSITE" id="PS50048">
    <property type="entry name" value="ZN2_CY6_FUNGAL_2"/>
    <property type="match status" value="1"/>
</dbReference>
<dbReference type="SUPFAM" id="SSF57701">
    <property type="entry name" value="Zn2/Cys6 DNA-binding domain"/>
    <property type="match status" value="1"/>
</dbReference>
<dbReference type="Gene3D" id="4.10.240.10">
    <property type="entry name" value="Zn(2)-C6 fungal-type DNA-binding domain"/>
    <property type="match status" value="1"/>
</dbReference>
<keyword evidence="3" id="KW-0539">Nucleus</keyword>
<dbReference type="Proteomes" id="UP001565368">
    <property type="component" value="Unassembled WGS sequence"/>
</dbReference>
<name>A0ABR3PV02_9TREE</name>
<evidence type="ECO:0000313" key="7">
    <source>
        <dbReference type="Proteomes" id="UP001565368"/>
    </source>
</evidence>
<reference evidence="6 7" key="1">
    <citation type="submission" date="2023-08" db="EMBL/GenBank/DDBJ databases">
        <title>Annotated Genome Sequence of Vanrija albida AlHP1.</title>
        <authorList>
            <person name="Herzog R."/>
        </authorList>
    </citation>
    <scope>NUCLEOTIDE SEQUENCE [LARGE SCALE GENOMIC DNA]</scope>
    <source>
        <strain evidence="6 7">AlHP1</strain>
    </source>
</reference>
<evidence type="ECO:0000256" key="3">
    <source>
        <dbReference type="ARBA" id="ARBA00023242"/>
    </source>
</evidence>
<dbReference type="GeneID" id="95988996"/>
<evidence type="ECO:0000259" key="5">
    <source>
        <dbReference type="PROSITE" id="PS50048"/>
    </source>
</evidence>
<dbReference type="PANTHER" id="PTHR31001">
    <property type="entry name" value="UNCHARACTERIZED TRANSCRIPTIONAL REGULATORY PROTEIN"/>
    <property type="match status" value="1"/>
</dbReference>
<dbReference type="Pfam" id="PF00172">
    <property type="entry name" value="Zn_clus"/>
    <property type="match status" value="1"/>
</dbReference>
<comment type="caution">
    <text evidence="6">The sequence shown here is derived from an EMBL/GenBank/DDBJ whole genome shotgun (WGS) entry which is preliminary data.</text>
</comment>
<dbReference type="InterPro" id="IPR050613">
    <property type="entry name" value="Sec_Metabolite_Reg"/>
</dbReference>
<evidence type="ECO:0000256" key="1">
    <source>
        <dbReference type="ARBA" id="ARBA00004123"/>
    </source>
</evidence>
<dbReference type="EMBL" id="JBBXJM010000006">
    <property type="protein sequence ID" value="KAL1406258.1"/>
    <property type="molecule type" value="Genomic_DNA"/>
</dbReference>
<evidence type="ECO:0000256" key="2">
    <source>
        <dbReference type="ARBA" id="ARBA00022723"/>
    </source>
</evidence>
<feature type="domain" description="Zn(2)-C6 fungal-type" evidence="5">
    <location>
        <begin position="21"/>
        <end position="50"/>
    </location>
</feature>
<dbReference type="PANTHER" id="PTHR31001:SF56">
    <property type="entry name" value="ZN(2)-C6 FUNGAL-TYPE DOMAIN-CONTAINING PROTEIN"/>
    <property type="match status" value="1"/>
</dbReference>